<evidence type="ECO:0000313" key="2">
    <source>
        <dbReference type="Proteomes" id="UP001159363"/>
    </source>
</evidence>
<protein>
    <submittedName>
        <fullName evidence="1">Uncharacterized protein</fullName>
    </submittedName>
</protein>
<gene>
    <name evidence="1" type="ORF">PR048_016212</name>
</gene>
<dbReference type="EMBL" id="JARBHB010000005">
    <property type="protein sequence ID" value="KAJ8884355.1"/>
    <property type="molecule type" value="Genomic_DNA"/>
</dbReference>
<dbReference type="Proteomes" id="UP001159363">
    <property type="component" value="Chromosome 4"/>
</dbReference>
<organism evidence="1 2">
    <name type="scientific">Dryococelus australis</name>
    <dbReference type="NCBI Taxonomy" id="614101"/>
    <lineage>
        <taxon>Eukaryota</taxon>
        <taxon>Metazoa</taxon>
        <taxon>Ecdysozoa</taxon>
        <taxon>Arthropoda</taxon>
        <taxon>Hexapoda</taxon>
        <taxon>Insecta</taxon>
        <taxon>Pterygota</taxon>
        <taxon>Neoptera</taxon>
        <taxon>Polyneoptera</taxon>
        <taxon>Phasmatodea</taxon>
        <taxon>Verophasmatodea</taxon>
        <taxon>Anareolatae</taxon>
        <taxon>Phasmatidae</taxon>
        <taxon>Eurycanthinae</taxon>
        <taxon>Dryococelus</taxon>
    </lineage>
</organism>
<keyword evidence="2" id="KW-1185">Reference proteome</keyword>
<comment type="caution">
    <text evidence="1">The sequence shown here is derived from an EMBL/GenBank/DDBJ whole genome shotgun (WGS) entry which is preliminary data.</text>
</comment>
<sequence length="78" mass="8941">MRVLLGADVSIEKFANILLKTEDGEYPESEGMIYCSVELLEIIYPNISYISENFMDWLCECAFLTTENDYADVIKVFA</sequence>
<reference evidence="1 2" key="1">
    <citation type="submission" date="2023-02" db="EMBL/GenBank/DDBJ databases">
        <title>LHISI_Scaffold_Assembly.</title>
        <authorList>
            <person name="Stuart O.P."/>
            <person name="Cleave R."/>
            <person name="Magrath M.J.L."/>
            <person name="Mikheyev A.S."/>
        </authorList>
    </citation>
    <scope>NUCLEOTIDE SEQUENCE [LARGE SCALE GENOMIC DNA]</scope>
    <source>
        <strain evidence="1">Daus_M_001</strain>
        <tissue evidence="1">Leg muscle</tissue>
    </source>
</reference>
<name>A0ABQ9HJ40_9NEOP</name>
<proteinExistence type="predicted"/>
<evidence type="ECO:0000313" key="1">
    <source>
        <dbReference type="EMBL" id="KAJ8884355.1"/>
    </source>
</evidence>
<accession>A0ABQ9HJ40</accession>